<dbReference type="InterPro" id="IPR048290">
    <property type="entry name" value="ZP_chr"/>
</dbReference>
<name>A0A087Y903_POEFO</name>
<feature type="domain" description="EGF-like" evidence="10">
    <location>
        <begin position="514"/>
        <end position="552"/>
    </location>
</feature>
<evidence type="ECO:0000259" key="9">
    <source>
        <dbReference type="PROSITE" id="PS50024"/>
    </source>
</evidence>
<dbReference type="SUPFAM" id="SSF49265">
    <property type="entry name" value="Fibronectin type III"/>
    <property type="match status" value="1"/>
</dbReference>
<keyword evidence="4" id="KW-1015">Disulfide bond</keyword>
<dbReference type="OMA" id="MIHQTEY"/>
<dbReference type="FunFam" id="2.10.25.10:FF:000038">
    <property type="entry name" value="Fibrillin 2"/>
    <property type="match status" value="2"/>
</dbReference>
<dbReference type="PROSITE" id="PS51390">
    <property type="entry name" value="WAP"/>
    <property type="match status" value="1"/>
</dbReference>
<dbReference type="InterPro" id="IPR000152">
    <property type="entry name" value="EGF-type_Asp/Asn_hydroxyl_site"/>
</dbReference>
<dbReference type="InterPro" id="IPR001507">
    <property type="entry name" value="ZP_dom"/>
</dbReference>
<keyword evidence="8" id="KW-0812">Transmembrane</keyword>
<evidence type="ECO:0000313" key="16">
    <source>
        <dbReference type="Proteomes" id="UP000028760"/>
    </source>
</evidence>
<dbReference type="SMART" id="SM00179">
    <property type="entry name" value="EGF_CA"/>
    <property type="match status" value="2"/>
</dbReference>
<dbReference type="Gene3D" id="2.60.40.10">
    <property type="entry name" value="Immunoglobulins"/>
    <property type="match status" value="1"/>
</dbReference>
<keyword evidence="3" id="KW-0677">Repeat</keyword>
<keyword evidence="16" id="KW-1185">Reference proteome</keyword>
<dbReference type="Pfam" id="PF07645">
    <property type="entry name" value="EGF_CA"/>
    <property type="match status" value="2"/>
</dbReference>
<dbReference type="Ensembl" id="ENSPFOT00000014528.2">
    <property type="protein sequence ID" value="ENSPFOP00000014506.2"/>
    <property type="gene ID" value="ENSPFOG00000014425.2"/>
</dbReference>
<keyword evidence="1 6" id="KW-0245">EGF-like domain</keyword>
<dbReference type="PROSITE" id="PS51034">
    <property type="entry name" value="ZP_2"/>
    <property type="match status" value="1"/>
</dbReference>
<accession>A0A087Y903</accession>
<dbReference type="PROSITE" id="PS50024">
    <property type="entry name" value="SEA"/>
    <property type="match status" value="1"/>
</dbReference>
<dbReference type="Gene3D" id="4.10.75.10">
    <property type="entry name" value="Elafin-like"/>
    <property type="match status" value="1"/>
</dbReference>
<evidence type="ECO:0000256" key="1">
    <source>
        <dbReference type="ARBA" id="ARBA00022536"/>
    </source>
</evidence>
<keyword evidence="2" id="KW-0732">Signal</keyword>
<dbReference type="InterPro" id="IPR055355">
    <property type="entry name" value="ZP-C"/>
</dbReference>
<feature type="domain" description="ZP" evidence="12">
    <location>
        <begin position="739"/>
        <end position="990"/>
    </location>
</feature>
<dbReference type="GO" id="GO:0030855">
    <property type="term" value="P:epithelial cell differentiation"/>
    <property type="evidence" value="ECO:0007669"/>
    <property type="project" value="UniProtKB-ARBA"/>
</dbReference>
<evidence type="ECO:0000256" key="2">
    <source>
        <dbReference type="ARBA" id="ARBA00022729"/>
    </source>
</evidence>
<feature type="domain" description="SEA" evidence="9">
    <location>
        <begin position="403"/>
        <end position="517"/>
    </location>
</feature>
<dbReference type="InterPro" id="IPR049883">
    <property type="entry name" value="NOTCH1_EGF-like"/>
</dbReference>
<dbReference type="PROSITE" id="PS00010">
    <property type="entry name" value="ASX_HYDROXYL"/>
    <property type="match status" value="2"/>
</dbReference>
<dbReference type="InterPro" id="IPR036645">
    <property type="entry name" value="Elafin-like_sf"/>
</dbReference>
<dbReference type="GeneTree" id="ENSGT00940000159975"/>
<dbReference type="PROSITE" id="PS50026">
    <property type="entry name" value="EGF_3"/>
    <property type="match status" value="2"/>
</dbReference>
<dbReference type="EMBL" id="AYCK01007225">
    <property type="status" value="NOT_ANNOTATED_CDS"/>
    <property type="molecule type" value="Genomic_DNA"/>
</dbReference>
<evidence type="ECO:0000256" key="7">
    <source>
        <dbReference type="SAM" id="MobiDB-lite"/>
    </source>
</evidence>
<dbReference type="InterPro" id="IPR001881">
    <property type="entry name" value="EGF-like_Ca-bd_dom"/>
</dbReference>
<feature type="domain" description="EMI" evidence="13">
    <location>
        <begin position="1"/>
        <end position="30"/>
    </location>
</feature>
<protein>
    <submittedName>
        <fullName evidence="15">Uromodulin-like 1</fullName>
    </submittedName>
</protein>
<dbReference type="InterPro" id="IPR000742">
    <property type="entry name" value="EGF"/>
</dbReference>
<dbReference type="Proteomes" id="UP000028760">
    <property type="component" value="Unassembled WGS sequence"/>
</dbReference>
<dbReference type="PANTHER" id="PTHR14002">
    <property type="entry name" value="ENDOGLIN/TGF-BETA RECEPTOR TYPE III"/>
    <property type="match status" value="1"/>
</dbReference>
<dbReference type="Pfam" id="PF00095">
    <property type="entry name" value="WAP"/>
    <property type="match status" value="1"/>
</dbReference>
<dbReference type="SUPFAM" id="SSF57256">
    <property type="entry name" value="Elafin-like"/>
    <property type="match status" value="1"/>
</dbReference>
<evidence type="ECO:0000256" key="4">
    <source>
        <dbReference type="ARBA" id="ARBA00023157"/>
    </source>
</evidence>
<dbReference type="InterPro" id="IPR013783">
    <property type="entry name" value="Ig-like_fold"/>
</dbReference>
<evidence type="ECO:0000256" key="5">
    <source>
        <dbReference type="ARBA" id="ARBA00023180"/>
    </source>
</evidence>
<evidence type="ECO:0000259" key="12">
    <source>
        <dbReference type="PROSITE" id="PS51034"/>
    </source>
</evidence>
<feature type="domain" description="EGF-like" evidence="10">
    <location>
        <begin position="188"/>
        <end position="227"/>
    </location>
</feature>
<feature type="transmembrane region" description="Helical" evidence="8">
    <location>
        <begin position="1021"/>
        <end position="1045"/>
    </location>
</feature>
<dbReference type="Gene3D" id="2.60.40.3210">
    <property type="entry name" value="Zona pellucida, ZP-N domain"/>
    <property type="match status" value="1"/>
</dbReference>
<dbReference type="Pfam" id="PF23344">
    <property type="entry name" value="ZP-N"/>
    <property type="match status" value="1"/>
</dbReference>
<evidence type="ECO:0000259" key="10">
    <source>
        <dbReference type="PROSITE" id="PS50026"/>
    </source>
</evidence>
<feature type="region of interest" description="Disordered" evidence="7">
    <location>
        <begin position="259"/>
        <end position="298"/>
    </location>
</feature>
<dbReference type="CDD" id="cd00054">
    <property type="entry name" value="EGF_CA"/>
    <property type="match status" value="2"/>
</dbReference>
<evidence type="ECO:0000259" key="13">
    <source>
        <dbReference type="PROSITE" id="PS51041"/>
    </source>
</evidence>
<evidence type="ECO:0000259" key="14">
    <source>
        <dbReference type="PROSITE" id="PS51390"/>
    </source>
</evidence>
<feature type="region of interest" description="Disordered" evidence="7">
    <location>
        <begin position="562"/>
        <end position="582"/>
    </location>
</feature>
<dbReference type="Gene3D" id="2.10.25.10">
    <property type="entry name" value="Laminin"/>
    <property type="match status" value="2"/>
</dbReference>
<feature type="domain" description="WAP" evidence="14">
    <location>
        <begin position="38"/>
        <end position="83"/>
    </location>
</feature>
<dbReference type="GO" id="GO:0005576">
    <property type="term" value="C:extracellular region"/>
    <property type="evidence" value="ECO:0007669"/>
    <property type="project" value="InterPro"/>
</dbReference>
<dbReference type="Pfam" id="PF00100">
    <property type="entry name" value="Zona_pellucida"/>
    <property type="match status" value="1"/>
</dbReference>
<dbReference type="PROSITE" id="PS50853">
    <property type="entry name" value="FN3"/>
    <property type="match status" value="1"/>
</dbReference>
<dbReference type="Pfam" id="PF00041">
    <property type="entry name" value="fn3"/>
    <property type="match status" value="1"/>
</dbReference>
<dbReference type="SMART" id="SM00060">
    <property type="entry name" value="FN3"/>
    <property type="match status" value="1"/>
</dbReference>
<dbReference type="AlphaFoldDB" id="A0A087Y903"/>
<dbReference type="PROSITE" id="PS51041">
    <property type="entry name" value="EMI"/>
    <property type="match status" value="1"/>
</dbReference>
<dbReference type="InterPro" id="IPR003961">
    <property type="entry name" value="FN3_dom"/>
</dbReference>
<evidence type="ECO:0000256" key="6">
    <source>
        <dbReference type="PROSITE-ProRule" id="PRU00076"/>
    </source>
</evidence>
<dbReference type="CDD" id="cd00063">
    <property type="entry name" value="FN3"/>
    <property type="match status" value="1"/>
</dbReference>
<dbReference type="GO" id="GO:0071944">
    <property type="term" value="C:cell periphery"/>
    <property type="evidence" value="ECO:0007669"/>
    <property type="project" value="UniProtKB-ARBA"/>
</dbReference>
<dbReference type="PRINTS" id="PR00023">
    <property type="entry name" value="ZPELLUCIDA"/>
</dbReference>
<dbReference type="InterPro" id="IPR011489">
    <property type="entry name" value="EMI_domain"/>
</dbReference>
<reference evidence="15" key="2">
    <citation type="submission" date="2025-08" db="UniProtKB">
        <authorList>
            <consortium name="Ensembl"/>
        </authorList>
    </citation>
    <scope>IDENTIFICATION</scope>
</reference>
<reference evidence="16" key="1">
    <citation type="submission" date="2013-10" db="EMBL/GenBank/DDBJ databases">
        <authorList>
            <person name="Schartl M."/>
            <person name="Warren W."/>
        </authorList>
    </citation>
    <scope>NUCLEOTIDE SEQUENCE [LARGE SCALE GENOMIC DNA]</scope>
    <source>
        <strain evidence="16">female</strain>
    </source>
</reference>
<dbReference type="InterPro" id="IPR042235">
    <property type="entry name" value="ZP-C_dom"/>
</dbReference>
<feature type="domain" description="Fibronectin type-III" evidence="11">
    <location>
        <begin position="320"/>
        <end position="409"/>
    </location>
</feature>
<dbReference type="InterPro" id="IPR036364">
    <property type="entry name" value="SEA_dom_sf"/>
</dbReference>
<evidence type="ECO:0000256" key="8">
    <source>
        <dbReference type="SAM" id="Phobius"/>
    </source>
</evidence>
<keyword evidence="8" id="KW-1133">Transmembrane helix</keyword>
<keyword evidence="8" id="KW-0472">Membrane</keyword>
<dbReference type="PROSITE" id="PS01187">
    <property type="entry name" value="EGF_CA"/>
    <property type="match status" value="2"/>
</dbReference>
<dbReference type="InterPro" id="IPR036116">
    <property type="entry name" value="FN3_sf"/>
</dbReference>
<dbReference type="GO" id="GO:0030414">
    <property type="term" value="F:peptidase inhibitor activity"/>
    <property type="evidence" value="ECO:0007669"/>
    <property type="project" value="InterPro"/>
</dbReference>
<dbReference type="InterPro" id="IPR008197">
    <property type="entry name" value="WAP_dom"/>
</dbReference>
<evidence type="ECO:0000259" key="11">
    <source>
        <dbReference type="PROSITE" id="PS50853"/>
    </source>
</evidence>
<dbReference type="Pfam" id="PF01390">
    <property type="entry name" value="SEA"/>
    <property type="match status" value="1"/>
</dbReference>
<dbReference type="SUPFAM" id="SSF82671">
    <property type="entry name" value="SEA domain"/>
    <property type="match status" value="1"/>
</dbReference>
<organism evidence="15 16">
    <name type="scientific">Poecilia formosa</name>
    <name type="common">Amazon molly</name>
    <name type="synonym">Limia formosa</name>
    <dbReference type="NCBI Taxonomy" id="48698"/>
    <lineage>
        <taxon>Eukaryota</taxon>
        <taxon>Metazoa</taxon>
        <taxon>Chordata</taxon>
        <taxon>Craniata</taxon>
        <taxon>Vertebrata</taxon>
        <taxon>Euteleostomi</taxon>
        <taxon>Actinopterygii</taxon>
        <taxon>Neopterygii</taxon>
        <taxon>Teleostei</taxon>
        <taxon>Neoteleostei</taxon>
        <taxon>Acanthomorphata</taxon>
        <taxon>Ovalentaria</taxon>
        <taxon>Atherinomorphae</taxon>
        <taxon>Cyprinodontiformes</taxon>
        <taxon>Poeciliidae</taxon>
        <taxon>Poeciliinae</taxon>
        <taxon>Poecilia</taxon>
    </lineage>
</organism>
<dbReference type="GO" id="GO:0005509">
    <property type="term" value="F:calcium ion binding"/>
    <property type="evidence" value="ECO:0007669"/>
    <property type="project" value="InterPro"/>
</dbReference>
<dbReference type="SMART" id="SM00181">
    <property type="entry name" value="EGF"/>
    <property type="match status" value="2"/>
</dbReference>
<dbReference type="PANTHER" id="PTHR14002:SF22">
    <property type="entry name" value="UROMODULIN-LIKE 1"/>
    <property type="match status" value="1"/>
</dbReference>
<dbReference type="Gene3D" id="2.60.40.4100">
    <property type="entry name" value="Zona pellucida, ZP-C domain"/>
    <property type="match status" value="1"/>
</dbReference>
<dbReference type="eggNOG" id="ENOG502QVDQ">
    <property type="taxonomic scope" value="Eukaryota"/>
</dbReference>
<dbReference type="SMART" id="SM00241">
    <property type="entry name" value="ZP"/>
    <property type="match status" value="1"/>
</dbReference>
<feature type="compositionally biased region" description="Polar residues" evidence="7">
    <location>
        <begin position="277"/>
        <end position="295"/>
    </location>
</feature>
<sequence>MTHQVEYKTVKEQVTRCCDGYERVGRYCSLSVNRSDEFTAKPGSCPTADGPSPSSVDCEFDLDCPGWQKCCQRCGRFLCSDPTRSEQEVGFQGSFWNTTVTVNMDYQQLLSQENGLLNLTRLLHAMITGALESEASIFYLSSRAVHPYRVSTSLLVRSNSSLSLHGASSKLHLLLKHIPEVSSVTVRDVDECVHPALHRCSPQAHCSNTLGSYQCVCQQEYLGGDPSDPGVNCTSGTGLRTTAVPPVVNATFSWTLGGTQDSSGDGSVPLGTGVTPALTNTSPVTYNSSHASLGRSSAPAASMSQAAASPLPAAPCRPPGISGLWSANVTGTSMIVQWSTEVQSNQTFRITLSRTSEVTERWETSRTTIELNGLQPGVLYNVTVTPCACGRQGSALHTMVKTDAQTLDATTRLTNIEFNEDLRNSSSQAYKNLTETFTQEIYKSLPPEIKAMVDSGQVRIEIQSFYLGSVVVDFSIIFNSSPVRAVGNVSSALVQSLMNSSKFTVDGNSTSIDDFDECASGENDCSQWATCTNTWASYTCICLDGFIDNNPERPGRNCQANGTVDTSAPEVSTISPTPPVPTFDQTTNPILATSANGPHFRFGIPTATANNNNNIPPTTATSATLYIAPVITGSTQTSNNSPTVVINAPTSRSAALANTLRTTSIPAILPTNLITTAAPRTTTITVSEINTTHSTTSSSQVAPSVVPTTITTPRITSTIPSSALRSATNSSLSGALSVHCRVAAITVTLAKAFLASAKIPEGALYLGMPECGVNGGNASHVQMTVAWNECGTRLVHNETTYTASVKLFNSMDPYTAEGGAVEVPRIRLEVPIMCTYLTSMLISADFGSMGYNMIKDVITGLGSFQVMVQLMNGTAPLPHNYSLSPEQAVVMEVSLNSTSEQMKVVISKCWATPTQNPADPYSYAFLENSCPLNAYTKVLTNGNSTTSRVSVQIFSFVNLNVIYLHCQVQICVQVGSDTCVPECSQRTARTGNTIGTSVGSSGPILRLSEESLEEKLNTIHIVGLSCLGVGVCLCFIVGFVCLFYCQRNRIGHYNFNAKPKEENFTYLVFNT</sequence>
<evidence type="ECO:0000313" key="15">
    <source>
        <dbReference type="Ensembl" id="ENSPFOP00000014506.2"/>
    </source>
</evidence>
<dbReference type="SUPFAM" id="SSF57196">
    <property type="entry name" value="EGF/Laminin"/>
    <property type="match status" value="2"/>
</dbReference>
<dbReference type="InterPro" id="IPR018097">
    <property type="entry name" value="EGF_Ca-bd_CS"/>
</dbReference>
<dbReference type="EMBL" id="AYCK01007226">
    <property type="status" value="NOT_ANNOTATED_CDS"/>
    <property type="molecule type" value="Genomic_DNA"/>
</dbReference>
<evidence type="ECO:0000256" key="3">
    <source>
        <dbReference type="ARBA" id="ARBA00022737"/>
    </source>
</evidence>
<dbReference type="STRING" id="48698.ENSPFOP00000014506"/>
<dbReference type="InterPro" id="IPR000082">
    <property type="entry name" value="SEA_dom"/>
</dbReference>
<keyword evidence="5" id="KW-0325">Glycoprotein</keyword>
<comment type="caution">
    <text evidence="6">Lacks conserved residue(s) required for the propagation of feature annotation.</text>
</comment>
<proteinExistence type="predicted"/>
<dbReference type="SMART" id="SM00217">
    <property type="entry name" value="WAP"/>
    <property type="match status" value="1"/>
</dbReference>
<dbReference type="InterPro" id="IPR055356">
    <property type="entry name" value="ZP-N"/>
</dbReference>
<reference evidence="15" key="3">
    <citation type="submission" date="2025-09" db="UniProtKB">
        <authorList>
            <consortium name="Ensembl"/>
        </authorList>
    </citation>
    <scope>IDENTIFICATION</scope>
</reference>